<gene>
    <name evidence="2" type="ORF">I6J41_34630</name>
</gene>
<sequence length="253" mass="26972">MSQDDVSPEGEPAEEAGPPLKTSERWIAGIVGFLMIGAGTAAVFLRKVEAGPTALITLGALLTVIAISGVSIKRARIGDNEILLHNRQAAAIEIANTPAEDLDSALGVLAAYDPGAVTDPAIQMALAAAYDSAMKSKLREAFGGRYISGGRISDGLIDLPNGRVHVEIRHFSRAEGDHLRFRYQKLTQSPKIRDMGDQILIVLNVAIPEPMSAKAEHRALAQGQILKTVTLSSMHTPDEVRELISQEFSSASA</sequence>
<evidence type="ECO:0000313" key="2">
    <source>
        <dbReference type="EMBL" id="QRV45919.1"/>
    </source>
</evidence>
<proteinExistence type="predicted"/>
<feature type="transmembrane region" description="Helical" evidence="1">
    <location>
        <begin position="52"/>
        <end position="72"/>
    </location>
</feature>
<organism evidence="2 3">
    <name type="scientific">Streptomyces californicus</name>
    <dbReference type="NCBI Taxonomy" id="67351"/>
    <lineage>
        <taxon>Bacteria</taxon>
        <taxon>Bacillati</taxon>
        <taxon>Actinomycetota</taxon>
        <taxon>Actinomycetes</taxon>
        <taxon>Kitasatosporales</taxon>
        <taxon>Streptomycetaceae</taxon>
        <taxon>Streptomyces</taxon>
    </lineage>
</organism>
<dbReference type="Proteomes" id="UP000598054">
    <property type="component" value="Plasmid unnamed1"/>
</dbReference>
<feature type="transmembrane region" description="Helical" evidence="1">
    <location>
        <begin position="26"/>
        <end position="45"/>
    </location>
</feature>
<dbReference type="GeneID" id="63984768"/>
<protein>
    <submittedName>
        <fullName evidence="2">Uncharacterized protein</fullName>
    </submittedName>
</protein>
<keyword evidence="3" id="KW-1185">Reference proteome</keyword>
<dbReference type="RefSeq" id="WP_158727636.1">
    <property type="nucleotide sequence ID" value="NZ_CP070243.1"/>
</dbReference>
<accession>A0ABX7JCJ8</accession>
<evidence type="ECO:0000256" key="1">
    <source>
        <dbReference type="SAM" id="Phobius"/>
    </source>
</evidence>
<keyword evidence="2" id="KW-0614">Plasmid</keyword>
<evidence type="ECO:0000313" key="3">
    <source>
        <dbReference type="Proteomes" id="UP000598054"/>
    </source>
</evidence>
<dbReference type="EMBL" id="CP070250">
    <property type="protein sequence ID" value="QRV45919.1"/>
    <property type="molecule type" value="Genomic_DNA"/>
</dbReference>
<keyword evidence="1" id="KW-1133">Transmembrane helix</keyword>
<name>A0ABX7JCJ8_9ACTN</name>
<geneLocation type="plasmid" evidence="2 3">
    <name>unnamed1</name>
</geneLocation>
<reference evidence="2 3" key="1">
    <citation type="submission" date="2021-02" db="EMBL/GenBank/DDBJ databases">
        <title>FDA dAtabase for Regulatory Grade micrObial Sequences (FDA-ARGOS): Supporting development and validation of Infectious Disease Dx tests.</title>
        <authorList>
            <person name="Sproer C."/>
            <person name="Gronow S."/>
            <person name="Severitt S."/>
            <person name="Schroder I."/>
            <person name="Tallon L."/>
            <person name="Sadzewicz L."/>
            <person name="Zhao X."/>
            <person name="Boylan J."/>
            <person name="Ott S."/>
            <person name="Bowen H."/>
            <person name="Vavikolanu K."/>
            <person name="Mehta A."/>
            <person name="Aluvathingal J."/>
            <person name="Nadendla S."/>
            <person name="Lowell S."/>
            <person name="Myers T."/>
            <person name="Yan Y."/>
            <person name="Sichtig H."/>
        </authorList>
    </citation>
    <scope>NUCLEOTIDE SEQUENCE [LARGE SCALE GENOMIC DNA]</scope>
    <source>
        <strain evidence="2 3">FDAARGOS_1211</strain>
        <plasmid evidence="2 3">unnamed1</plasmid>
    </source>
</reference>
<keyword evidence="1" id="KW-0472">Membrane</keyword>
<keyword evidence="1" id="KW-0812">Transmembrane</keyword>